<dbReference type="WormBase" id="K04A8.19">
    <property type="protein sequence ID" value="CE48516"/>
    <property type="gene ID" value="WBGene00235317"/>
</dbReference>
<gene>
    <name evidence="2" type="ORF">CELE_K04A8.19</name>
    <name evidence="2 4" type="ORF">K04A8.19</name>
</gene>
<organism evidence="2 3">
    <name type="scientific">Caenorhabditis elegans</name>
    <dbReference type="NCBI Taxonomy" id="6239"/>
    <lineage>
        <taxon>Eukaryota</taxon>
        <taxon>Metazoa</taxon>
        <taxon>Ecdysozoa</taxon>
        <taxon>Nematoda</taxon>
        <taxon>Chromadorea</taxon>
        <taxon>Rhabditida</taxon>
        <taxon>Rhabditina</taxon>
        <taxon>Rhabditomorpha</taxon>
        <taxon>Rhabditoidea</taxon>
        <taxon>Rhabditidae</taxon>
        <taxon>Peloderinae</taxon>
        <taxon>Caenorhabditis</taxon>
    </lineage>
</organism>
<keyword evidence="3" id="KW-1185">Reference proteome</keyword>
<dbReference type="CTD" id="24104717"/>
<dbReference type="RefSeq" id="NP_001294774.1">
    <property type="nucleotide sequence ID" value="NM_001307845.1"/>
</dbReference>
<evidence type="ECO:0000313" key="3">
    <source>
        <dbReference type="Proteomes" id="UP000001940"/>
    </source>
</evidence>
<dbReference type="HOGENOM" id="CLU_2576017_0_0_1"/>
<protein>
    <submittedName>
        <fullName evidence="2">Saposin B-type domain-containing protein</fullName>
    </submittedName>
</protein>
<name>U4PCI4_CAEEL</name>
<dbReference type="KEGG" id="cel:CELE_K04A8.19"/>
<dbReference type="PaxDb" id="6239-K04A8.19"/>
<dbReference type="GeneID" id="24104717"/>
<feature type="signal peptide" evidence="1">
    <location>
        <begin position="1"/>
        <end position="17"/>
    </location>
</feature>
<dbReference type="Proteomes" id="UP000001940">
    <property type="component" value="Chromosome V"/>
</dbReference>
<reference evidence="2 3" key="1">
    <citation type="journal article" date="1998" name="Science">
        <title>Genome sequence of the nematode C. elegans: a platform for investigating biology.</title>
        <authorList>
            <consortium name="The C. elegans sequencing consortium"/>
            <person name="Sulson J.E."/>
            <person name="Waterston R."/>
        </authorList>
    </citation>
    <scope>NUCLEOTIDE SEQUENCE [LARGE SCALE GENOMIC DNA]</scope>
    <source>
        <strain evidence="2 3">Bristol N2</strain>
    </source>
</reference>
<evidence type="ECO:0000313" key="2">
    <source>
        <dbReference type="EMBL" id="CDH93448.1"/>
    </source>
</evidence>
<dbReference type="AlphaFoldDB" id="U4PCI4"/>
<dbReference type="EMBL" id="BX284605">
    <property type="protein sequence ID" value="CDH93448.1"/>
    <property type="molecule type" value="Genomic_DNA"/>
</dbReference>
<feature type="chain" id="PRO_5004653488" evidence="1">
    <location>
        <begin position="18"/>
        <end position="81"/>
    </location>
</feature>
<evidence type="ECO:0000256" key="1">
    <source>
        <dbReference type="SAM" id="SignalP"/>
    </source>
</evidence>
<sequence>MFKVILPVIFLVTLIQCSPVFRKNSVSSMICTNCQSTVKFFMQPFKNIELLSSIGFSNFVNQAICESIHLCSPNTTILDLR</sequence>
<keyword evidence="1" id="KW-0732">Signal</keyword>
<dbReference type="AGR" id="WB:WBGene00235317"/>
<evidence type="ECO:0000313" key="4">
    <source>
        <dbReference type="WormBase" id="K04A8.19"/>
    </source>
</evidence>
<dbReference type="InParanoid" id="U4PCI4"/>
<proteinExistence type="predicted"/>
<accession>U4PCI4</accession>